<dbReference type="Pfam" id="PF23343">
    <property type="entry name" value="REP_ORF2-G2P"/>
    <property type="match status" value="1"/>
</dbReference>
<accession>A0A8S5NPE5</accession>
<feature type="domain" description="Replication-associated protein ORF2/G2P" evidence="1">
    <location>
        <begin position="219"/>
        <end position="307"/>
    </location>
</feature>
<evidence type="ECO:0000313" key="2">
    <source>
        <dbReference type="EMBL" id="DAD96154.1"/>
    </source>
</evidence>
<proteinExistence type="predicted"/>
<dbReference type="EMBL" id="BK015211">
    <property type="protein sequence ID" value="DAD96154.1"/>
    <property type="molecule type" value="Genomic_DNA"/>
</dbReference>
<dbReference type="InterPro" id="IPR056906">
    <property type="entry name" value="ORF2/G2P_dom"/>
</dbReference>
<sequence length="573" mass="68464">MSDKVSNFFNRCEHPRIIKNKYTGEPVYVECGVCPHCLISRSDAKRNLCDYEKWNRKYCYFVTLTYNSQYVPKMSLTPVTDYEFDYPIGNNWPAVRSQLHTRMLLDPRVKKQDNGQDINMFTCKVNYPYIDEHLKNIYASCAAATEFRKNYKPKYDSFARPYILRTIPRMSKLHNFNDVQREELVWLSPEKVEMLKKKSKCEGNNNAFPQFKGLLKYVNYRDYQLFAKRLRKYLFTKIGSYEKISSYVVSEYTPRTFRPHFHILFFFDSDEVAENIRQAVFCSWKLGRVDTQLARDSAGSYVSGYLNSLVSLPSIFTDVSFTKNKSRFSKLFGYESFRKTVEVPEQAVELLSERIRFVRNGRPCEFNPPVSYISRLLPRFVPYSSNFVVETRTILRSIRGVLQLFRRNEPFKEETPTNISEFLHAYIITLYEKYGYCFDSLPECLRVYLTYTRSIKEIHYFTDRLKNKLCRPLYIYRLWESLGLSDDYIISLTDEYLSRCRSVSLAKQLSIQQEMFDREEYSDDLLSLFYINKPQVKVNNRYFQEWKDKNYYEVHYIRVKHKKLNDENNVFLE</sequence>
<reference evidence="2" key="1">
    <citation type="journal article" date="2021" name="Proc. Natl. Acad. Sci. U.S.A.">
        <title>A Catalog of Tens of Thousands of Viruses from Human Metagenomes Reveals Hidden Associations with Chronic Diseases.</title>
        <authorList>
            <person name="Tisza M.J."/>
            <person name="Buck C.B."/>
        </authorList>
    </citation>
    <scope>NUCLEOTIDE SEQUENCE</scope>
    <source>
        <strain evidence="2">CthcR2</strain>
    </source>
</reference>
<protein>
    <submittedName>
        <fullName evidence="2">Replication associated protein</fullName>
    </submittedName>
</protein>
<evidence type="ECO:0000259" key="1">
    <source>
        <dbReference type="Pfam" id="PF23343"/>
    </source>
</evidence>
<name>A0A8S5NPE5_9VIRU</name>
<organism evidence="2">
    <name type="scientific">Microviridae sp. cthcR2</name>
    <dbReference type="NCBI Taxonomy" id="2826741"/>
    <lineage>
        <taxon>Viruses</taxon>
        <taxon>Monodnaviria</taxon>
        <taxon>Sangervirae</taxon>
        <taxon>Phixviricota</taxon>
        <taxon>Malgrandaviricetes</taxon>
        <taxon>Petitvirales</taxon>
        <taxon>Microviridae</taxon>
    </lineage>
</organism>